<accession>A0A8H2WF80</accession>
<dbReference type="Gene3D" id="1.10.287.950">
    <property type="entry name" value="Methyl-accepting chemotaxis protein"/>
    <property type="match status" value="1"/>
</dbReference>
<dbReference type="AlphaFoldDB" id="A0A8H2WF80"/>
<gene>
    <name evidence="3" type="ORF">RDB_LOCUS20444</name>
</gene>
<dbReference type="SUPFAM" id="SSF58104">
    <property type="entry name" value="Methyl-accepting chemotaxis protein (MCP) signaling domain"/>
    <property type="match status" value="1"/>
</dbReference>
<feature type="region of interest" description="Disordered" evidence="2">
    <location>
        <begin position="119"/>
        <end position="162"/>
    </location>
</feature>
<evidence type="ECO:0008006" key="5">
    <source>
        <dbReference type="Google" id="ProtNLM"/>
    </source>
</evidence>
<sequence>MQPIGFRVVVPGMHDPTFLMSLADHLFSVQMARYQSRYSLTTFPSDATYTPPVLPTHISINLEPVSGAPSDDQLTKVQDAIQTYQELRRIPSMFDAHINMELSQHFFDLQMARHMRVAGESQSSPISQTITGPRDPAPTPKSTSETTEVPTIATNNAGTGGNASVTYLTTQPASEINVGDLIQRSNQLLERSNQLLEQGSQSMDQLNSLTLAERFNQVFERLAGLTQRFHQPVEQSDRITERSSQLIERFNQLLEQSNQPAHEANKLTERSNELANRANELAEKLNQSHEQSNQLAKQANKPFEKLEEVLSNINRVLVGIQHAIVRNHKGNTVNAINCLVNDKGDLPGIMDPVSRSTIKELLQAWDRDKPAYDFPITINGEAQNCCIPNYWLGDFLRFYGIFDELRQSKTSEDLKEGMELAARNRLSDYLSSCLG</sequence>
<evidence type="ECO:0000313" key="4">
    <source>
        <dbReference type="Proteomes" id="UP000663843"/>
    </source>
</evidence>
<evidence type="ECO:0000256" key="2">
    <source>
        <dbReference type="SAM" id="MobiDB-lite"/>
    </source>
</evidence>
<organism evidence="3 4">
    <name type="scientific">Rhizoctonia solani</name>
    <dbReference type="NCBI Taxonomy" id="456999"/>
    <lineage>
        <taxon>Eukaryota</taxon>
        <taxon>Fungi</taxon>
        <taxon>Dikarya</taxon>
        <taxon>Basidiomycota</taxon>
        <taxon>Agaricomycotina</taxon>
        <taxon>Agaricomycetes</taxon>
        <taxon>Cantharellales</taxon>
        <taxon>Ceratobasidiaceae</taxon>
        <taxon>Rhizoctonia</taxon>
    </lineage>
</organism>
<proteinExistence type="predicted"/>
<dbReference type="EMBL" id="CAJMWT010001044">
    <property type="protein sequence ID" value="CAE6374450.1"/>
    <property type="molecule type" value="Genomic_DNA"/>
</dbReference>
<feature type="coiled-coil region" evidence="1">
    <location>
        <begin position="264"/>
        <end position="298"/>
    </location>
</feature>
<comment type="caution">
    <text evidence="3">The sequence shown here is derived from an EMBL/GenBank/DDBJ whole genome shotgun (WGS) entry which is preliminary data.</text>
</comment>
<name>A0A8H2WF80_9AGAM</name>
<protein>
    <recommendedName>
        <fullName evidence="5">Laminin domain protein</fullName>
    </recommendedName>
</protein>
<feature type="compositionally biased region" description="Polar residues" evidence="2">
    <location>
        <begin position="120"/>
        <end position="131"/>
    </location>
</feature>
<dbReference type="Proteomes" id="UP000663843">
    <property type="component" value="Unassembled WGS sequence"/>
</dbReference>
<evidence type="ECO:0000313" key="3">
    <source>
        <dbReference type="EMBL" id="CAE6374450.1"/>
    </source>
</evidence>
<evidence type="ECO:0000256" key="1">
    <source>
        <dbReference type="SAM" id="Coils"/>
    </source>
</evidence>
<reference evidence="3" key="1">
    <citation type="submission" date="2021-01" db="EMBL/GenBank/DDBJ databases">
        <authorList>
            <person name="Kaushik A."/>
        </authorList>
    </citation>
    <scope>NUCLEOTIDE SEQUENCE</scope>
    <source>
        <strain evidence="3">AG2-2IIIB</strain>
    </source>
</reference>
<feature type="compositionally biased region" description="Polar residues" evidence="2">
    <location>
        <begin position="140"/>
        <end position="162"/>
    </location>
</feature>
<keyword evidence="1" id="KW-0175">Coiled coil</keyword>